<dbReference type="InterPro" id="IPR008979">
    <property type="entry name" value="Galactose-bd-like_sf"/>
</dbReference>
<dbReference type="Pfam" id="PF17390">
    <property type="entry name" value="Bac_rhamnosid_C"/>
    <property type="match status" value="1"/>
</dbReference>
<dbReference type="Gene3D" id="2.60.420.10">
    <property type="entry name" value="Maltose phosphorylase, domain 3"/>
    <property type="match status" value="1"/>
</dbReference>
<feature type="domain" description="Alpha-L-rhamnosidase C-terminal" evidence="3">
    <location>
        <begin position="712"/>
        <end position="769"/>
    </location>
</feature>
<dbReference type="Proteomes" id="UP000266118">
    <property type="component" value="Chromosome"/>
</dbReference>
<dbReference type="GO" id="GO:0005975">
    <property type="term" value="P:carbohydrate metabolic process"/>
    <property type="evidence" value="ECO:0007669"/>
    <property type="project" value="InterPro"/>
</dbReference>
<dbReference type="PANTHER" id="PTHR34987">
    <property type="entry name" value="C, PUTATIVE (AFU_ORTHOLOGUE AFUA_3G02880)-RELATED"/>
    <property type="match status" value="1"/>
</dbReference>
<dbReference type="RefSeq" id="WP_119986677.1">
    <property type="nucleotide sequence ID" value="NZ_CP032489.1"/>
</dbReference>
<sequence length="789" mass="89960">MKYFVRFLMIAFSVLFIPFFGYSQNTEPQLKQWNAKWIAAPNDDGMGYGVYYFRKNLDLAQSPSTFIVHVSADNRYKLYINDSLVSLGPARSDLHYWNFETVDLAPYLRSGKNTIAALVWNEAQYRPESQITLRTGFILQGNSAKEEIINTDKTWKCIRDNAYQPLWGYFAASTGQNVDMNKAVMGWEKQNFNDSAWSNAAELFDGKLKGAGDGFGWMLVPSILPQMERTYQRIPVLREAKGIKVPAGFPAMKTPVTIPAHSTIELLLDQTYETNAFITLLFSRGKNANISIGYAESLFDNIAKYGMRKSDRNIVAGKDFSGRTDELISNGKMDQSFTTLRFRTFRYIHIVIKTKEEPLVLNDFYGTFTGFPFKQKAVFHSVKDNKEIQDILNIGWRTARLNAFETYTDCPYYEQLQYIGDTRIQAMVSYYYTGDDRLARNALNLMDHSRLSEGVTLSRYPTHSTQIIPPFSLWYIGMLHDYWMYRDDPQFIKTKLIGAREVLDFFSNYQQKDGSLKNVPYWNFVDWANGKGWFFGNSPIGSDGSSAILDLQLLLAYQWMTQMESKMGEPVFAAIYQKKANQLKQTIQHKYWDAERGLYADVVDKSAFSQHTNALAILAGLVNEAQLHALGEKLLTDSSLTQCTIYFKYYLNRALVKAGLGNDYLNWLGVWKNDIKMGLTTWAEISDIYTTRSDCHAWGSSPNIEFFRTVLGIDSDAPGFGKIKIAPHLGILTNVSGEIPHPNGKVAVSYKLENGKWKITIQIPQKTSGIFIWKNKNYTLKAGSNAFLL</sequence>
<feature type="domain" description="Bacterial alpha-L-rhamnosidase N-terminal" evidence="1">
    <location>
        <begin position="67"/>
        <end position="202"/>
    </location>
</feature>
<gene>
    <name evidence="4" type="ORF">D6B99_07675</name>
</gene>
<evidence type="ECO:0000259" key="2">
    <source>
        <dbReference type="Pfam" id="PF17389"/>
    </source>
</evidence>
<dbReference type="InterPro" id="IPR035398">
    <property type="entry name" value="Bac_rhamnosid_C"/>
</dbReference>
<reference evidence="4 5" key="1">
    <citation type="submission" date="2018-09" db="EMBL/GenBank/DDBJ databases">
        <title>Arachidicoccus sp. nov., a bacterium isolated from soil.</title>
        <authorList>
            <person name="Weon H.-Y."/>
            <person name="Kwon S.-W."/>
            <person name="Lee S.A."/>
        </authorList>
    </citation>
    <scope>NUCLEOTIDE SEQUENCE [LARGE SCALE GENOMIC DNA]</scope>
    <source>
        <strain evidence="4 5">KIS59-12</strain>
    </source>
</reference>
<dbReference type="PANTHER" id="PTHR34987:SF2">
    <property type="entry name" value="B, PUTATIVE (AFU_ORTHOLOGUE AFUA_7G05040)-RELATED"/>
    <property type="match status" value="1"/>
</dbReference>
<dbReference type="Gene3D" id="2.60.120.260">
    <property type="entry name" value="Galactose-binding domain-like"/>
    <property type="match status" value="2"/>
</dbReference>
<dbReference type="Pfam" id="PF17389">
    <property type="entry name" value="Bac_rhamnosid6H"/>
    <property type="match status" value="1"/>
</dbReference>
<evidence type="ECO:0000313" key="5">
    <source>
        <dbReference type="Proteomes" id="UP000266118"/>
    </source>
</evidence>
<dbReference type="InterPro" id="IPR013737">
    <property type="entry name" value="Bac_rhamnosid_N"/>
</dbReference>
<proteinExistence type="predicted"/>
<dbReference type="AlphaFoldDB" id="A0A386HNZ9"/>
<keyword evidence="5" id="KW-1185">Reference proteome</keyword>
<dbReference type="SUPFAM" id="SSF49785">
    <property type="entry name" value="Galactose-binding domain-like"/>
    <property type="match status" value="1"/>
</dbReference>
<dbReference type="Pfam" id="PF08531">
    <property type="entry name" value="Bac_rhamnosid_N"/>
    <property type="match status" value="1"/>
</dbReference>
<protein>
    <submittedName>
        <fullName evidence="4">Alpha-rhamnosidase</fullName>
    </submittedName>
</protein>
<evidence type="ECO:0000259" key="1">
    <source>
        <dbReference type="Pfam" id="PF08531"/>
    </source>
</evidence>
<accession>A0A386HNZ9</accession>
<dbReference type="InterPro" id="IPR008928">
    <property type="entry name" value="6-hairpin_glycosidase_sf"/>
</dbReference>
<dbReference type="InterPro" id="IPR035396">
    <property type="entry name" value="Bac_rhamnosid6H"/>
</dbReference>
<organism evidence="4 5">
    <name type="scientific">Arachidicoccus soli</name>
    <dbReference type="NCBI Taxonomy" id="2341117"/>
    <lineage>
        <taxon>Bacteria</taxon>
        <taxon>Pseudomonadati</taxon>
        <taxon>Bacteroidota</taxon>
        <taxon>Chitinophagia</taxon>
        <taxon>Chitinophagales</taxon>
        <taxon>Chitinophagaceae</taxon>
        <taxon>Arachidicoccus</taxon>
    </lineage>
</organism>
<evidence type="ECO:0000313" key="4">
    <source>
        <dbReference type="EMBL" id="AYD47493.1"/>
    </source>
</evidence>
<dbReference type="OrthoDB" id="9815108at2"/>
<evidence type="ECO:0000259" key="3">
    <source>
        <dbReference type="Pfam" id="PF17390"/>
    </source>
</evidence>
<dbReference type="SUPFAM" id="SSF48208">
    <property type="entry name" value="Six-hairpin glycosidases"/>
    <property type="match status" value="1"/>
</dbReference>
<feature type="domain" description="Alpha-L-rhamnosidase six-hairpin glycosidase" evidence="2">
    <location>
        <begin position="384"/>
        <end position="702"/>
    </location>
</feature>
<dbReference type="InterPro" id="IPR012341">
    <property type="entry name" value="6hp_glycosidase-like_sf"/>
</dbReference>
<dbReference type="Gene3D" id="1.50.10.10">
    <property type="match status" value="1"/>
</dbReference>
<name>A0A386HNZ9_9BACT</name>
<dbReference type="EMBL" id="CP032489">
    <property type="protein sequence ID" value="AYD47493.1"/>
    <property type="molecule type" value="Genomic_DNA"/>
</dbReference>
<dbReference type="KEGG" id="ark:D6B99_07675"/>